<evidence type="ECO:0000256" key="4">
    <source>
        <dbReference type="ARBA" id="ARBA00022833"/>
    </source>
</evidence>
<evidence type="ECO:0000256" key="5">
    <source>
        <dbReference type="HAMAP-Rule" id="MF_00213"/>
    </source>
</evidence>
<keyword evidence="2 5" id="KW-0533">Nickel</keyword>
<dbReference type="Pfam" id="PF01155">
    <property type="entry name" value="HypA"/>
    <property type="match status" value="1"/>
</dbReference>
<accession>A0ABU8VPP8</accession>
<feature type="binding site" evidence="5">
    <location>
        <position position="76"/>
    </location>
    <ligand>
        <name>Zn(2+)</name>
        <dbReference type="ChEBI" id="CHEBI:29105"/>
    </ligand>
</feature>
<dbReference type="PANTHER" id="PTHR34535">
    <property type="entry name" value="HYDROGENASE MATURATION FACTOR HYPA"/>
    <property type="match status" value="1"/>
</dbReference>
<feature type="binding site" evidence="5">
    <location>
        <position position="89"/>
    </location>
    <ligand>
        <name>Zn(2+)</name>
        <dbReference type="ChEBI" id="CHEBI:29105"/>
    </ligand>
</feature>
<dbReference type="RefSeq" id="WP_340360841.1">
    <property type="nucleotide sequence ID" value="NZ_JBBKZU010000022.1"/>
</dbReference>
<evidence type="ECO:0000256" key="1">
    <source>
        <dbReference type="ARBA" id="ARBA00010748"/>
    </source>
</evidence>
<dbReference type="Gene3D" id="3.30.2320.80">
    <property type="match status" value="1"/>
</dbReference>
<evidence type="ECO:0000256" key="2">
    <source>
        <dbReference type="ARBA" id="ARBA00022596"/>
    </source>
</evidence>
<comment type="function">
    <text evidence="5">Involved in the maturation of [NiFe] hydrogenases. Required for nickel insertion into the metal center of the hydrogenase.</text>
</comment>
<dbReference type="InterPro" id="IPR020538">
    <property type="entry name" value="Hydgase_Ni_incorp_HypA/HybF_CS"/>
</dbReference>
<protein>
    <recommendedName>
        <fullName evidence="5">Hydrogenase maturation factor HypA</fullName>
    </recommendedName>
</protein>
<name>A0ABU8VPP8_9BURK</name>
<keyword evidence="4 5" id="KW-0862">Zinc</keyword>
<dbReference type="PIRSF" id="PIRSF004761">
    <property type="entry name" value="Hydrgn_mat_HypA"/>
    <property type="match status" value="1"/>
</dbReference>
<dbReference type="InterPro" id="IPR000688">
    <property type="entry name" value="HypA/HybF"/>
</dbReference>
<dbReference type="Proteomes" id="UP001365846">
    <property type="component" value="Unassembled WGS sequence"/>
</dbReference>
<dbReference type="HAMAP" id="MF_00213">
    <property type="entry name" value="HypA_HybF"/>
    <property type="match status" value="1"/>
</dbReference>
<feature type="binding site" evidence="5">
    <location>
        <position position="92"/>
    </location>
    <ligand>
        <name>Zn(2+)</name>
        <dbReference type="ChEBI" id="CHEBI:29105"/>
    </ligand>
</feature>
<dbReference type="PROSITE" id="PS01249">
    <property type="entry name" value="HYPA"/>
    <property type="match status" value="1"/>
</dbReference>
<feature type="binding site" evidence="5">
    <location>
        <position position="73"/>
    </location>
    <ligand>
        <name>Zn(2+)</name>
        <dbReference type="ChEBI" id="CHEBI:29105"/>
    </ligand>
</feature>
<keyword evidence="3 5" id="KW-0479">Metal-binding</keyword>
<gene>
    <name evidence="5" type="primary">hypA</name>
    <name evidence="6" type="ORF">WKW77_31570</name>
</gene>
<proteinExistence type="inferred from homology"/>
<sequence>MHEASLAGGILKLVEDAARRENFRRVTSIRLEAGRLAGVEVRALRFALEAIAPATCLQGARIEIDEPPGTAWCLPCGVSVTLSRRDEACPHCGSHHLQPTGGCELRVVEMQVEDP</sequence>
<comment type="caution">
    <text evidence="6">The sequence shown here is derived from an EMBL/GenBank/DDBJ whole genome shotgun (WGS) entry which is preliminary data.</text>
</comment>
<feature type="binding site" evidence="5">
    <location>
        <position position="2"/>
    </location>
    <ligand>
        <name>Ni(2+)</name>
        <dbReference type="ChEBI" id="CHEBI:49786"/>
    </ligand>
</feature>
<evidence type="ECO:0000313" key="6">
    <source>
        <dbReference type="EMBL" id="MEJ8815640.1"/>
    </source>
</evidence>
<organism evidence="6 7">
    <name type="scientific">Variovorax ureilyticus</name>
    <dbReference type="NCBI Taxonomy" id="1836198"/>
    <lineage>
        <taxon>Bacteria</taxon>
        <taxon>Pseudomonadati</taxon>
        <taxon>Pseudomonadota</taxon>
        <taxon>Betaproteobacteria</taxon>
        <taxon>Burkholderiales</taxon>
        <taxon>Comamonadaceae</taxon>
        <taxon>Variovorax</taxon>
    </lineage>
</organism>
<evidence type="ECO:0000313" key="7">
    <source>
        <dbReference type="Proteomes" id="UP001365846"/>
    </source>
</evidence>
<keyword evidence="7" id="KW-1185">Reference proteome</keyword>
<comment type="similarity">
    <text evidence="1 5">Belongs to the HypA/HybF family.</text>
</comment>
<evidence type="ECO:0000256" key="3">
    <source>
        <dbReference type="ARBA" id="ARBA00022723"/>
    </source>
</evidence>
<reference evidence="6 7" key="1">
    <citation type="submission" date="2024-03" db="EMBL/GenBank/DDBJ databases">
        <title>Novel species of the genus Variovorax.</title>
        <authorList>
            <person name="Liu Q."/>
            <person name="Xin Y.-H."/>
        </authorList>
    </citation>
    <scope>NUCLEOTIDE SEQUENCE [LARGE SCALE GENOMIC DNA]</scope>
    <source>
        <strain evidence="6 7">KACC 18899</strain>
    </source>
</reference>
<dbReference type="EMBL" id="JBBKZU010000022">
    <property type="protein sequence ID" value="MEJ8815640.1"/>
    <property type="molecule type" value="Genomic_DNA"/>
</dbReference>
<dbReference type="PANTHER" id="PTHR34535:SF3">
    <property type="entry name" value="HYDROGENASE MATURATION FACTOR HYPA"/>
    <property type="match status" value="1"/>
</dbReference>